<reference evidence="1" key="1">
    <citation type="submission" date="2020-05" db="EMBL/GenBank/DDBJ databases">
        <title>Mycena genomes resolve the evolution of fungal bioluminescence.</title>
        <authorList>
            <person name="Tsai I.J."/>
        </authorList>
    </citation>
    <scope>NUCLEOTIDE SEQUENCE</scope>
    <source>
        <strain evidence="1">CCC161011</strain>
    </source>
</reference>
<organism evidence="1 2">
    <name type="scientific">Mycena venus</name>
    <dbReference type="NCBI Taxonomy" id="2733690"/>
    <lineage>
        <taxon>Eukaryota</taxon>
        <taxon>Fungi</taxon>
        <taxon>Dikarya</taxon>
        <taxon>Basidiomycota</taxon>
        <taxon>Agaricomycotina</taxon>
        <taxon>Agaricomycetes</taxon>
        <taxon>Agaricomycetidae</taxon>
        <taxon>Agaricales</taxon>
        <taxon>Marasmiineae</taxon>
        <taxon>Mycenaceae</taxon>
        <taxon>Mycena</taxon>
    </lineage>
</organism>
<dbReference type="Gene3D" id="2.120.10.70">
    <property type="entry name" value="Fucose-specific lectin"/>
    <property type="match status" value="1"/>
</dbReference>
<dbReference type="Proteomes" id="UP000620124">
    <property type="component" value="Unassembled WGS sequence"/>
</dbReference>
<dbReference type="AlphaFoldDB" id="A0A8H6Y832"/>
<name>A0A8H6Y832_9AGAR</name>
<evidence type="ECO:0000313" key="2">
    <source>
        <dbReference type="Proteomes" id="UP000620124"/>
    </source>
</evidence>
<accession>A0A8H6Y832</accession>
<dbReference type="OrthoDB" id="2957945at2759"/>
<sequence length="171" mass="18003">MRQLGRLFVGPLSEFPNGGARFYVNNGGVIHALASLGSSTNASSFNTWINGTQDFTQYGVSNVAQSSDLGSAAWTFNGVTKTRVFYQTTDGSIRAMMCCSGSAGIAWDVDPTIIANAPLGAVIEAFQASDSTGTAIVLVSWQNALGQLTERWTADINDIAASWSPPIVVST</sequence>
<gene>
    <name evidence="1" type="ORF">MVEN_00934100</name>
</gene>
<evidence type="ECO:0008006" key="3">
    <source>
        <dbReference type="Google" id="ProtNLM"/>
    </source>
</evidence>
<protein>
    <recommendedName>
        <fullName evidence="3">Fucose-specific lectin</fullName>
    </recommendedName>
</protein>
<keyword evidence="2" id="KW-1185">Reference proteome</keyword>
<comment type="caution">
    <text evidence="1">The sequence shown here is derived from an EMBL/GenBank/DDBJ whole genome shotgun (WGS) entry which is preliminary data.</text>
</comment>
<dbReference type="EMBL" id="JACAZI010000007">
    <property type="protein sequence ID" value="KAF7356043.1"/>
    <property type="molecule type" value="Genomic_DNA"/>
</dbReference>
<proteinExistence type="predicted"/>
<evidence type="ECO:0000313" key="1">
    <source>
        <dbReference type="EMBL" id="KAF7356043.1"/>
    </source>
</evidence>